<name>A0A7J6NPM6_PEROL</name>
<evidence type="ECO:0000313" key="1">
    <source>
        <dbReference type="EMBL" id="KAF4685540.1"/>
    </source>
</evidence>
<organism evidence="1 2">
    <name type="scientific">Perkinsus olseni</name>
    <name type="common">Perkinsus atlanticus</name>
    <dbReference type="NCBI Taxonomy" id="32597"/>
    <lineage>
        <taxon>Eukaryota</taxon>
        <taxon>Sar</taxon>
        <taxon>Alveolata</taxon>
        <taxon>Perkinsozoa</taxon>
        <taxon>Perkinsea</taxon>
        <taxon>Perkinsida</taxon>
        <taxon>Perkinsidae</taxon>
        <taxon>Perkinsus</taxon>
    </lineage>
</organism>
<gene>
    <name evidence="1" type="ORF">FOZ60_006419</name>
</gene>
<dbReference type="Proteomes" id="UP000541610">
    <property type="component" value="Unassembled WGS sequence"/>
</dbReference>
<protein>
    <submittedName>
        <fullName evidence="1">Uncharacterized protein</fullName>
    </submittedName>
</protein>
<evidence type="ECO:0000313" key="2">
    <source>
        <dbReference type="Proteomes" id="UP000541610"/>
    </source>
</evidence>
<dbReference type="EMBL" id="JABANP010000259">
    <property type="protein sequence ID" value="KAF4685540.1"/>
    <property type="molecule type" value="Genomic_DNA"/>
</dbReference>
<proteinExistence type="predicted"/>
<accession>A0A7J6NPM6</accession>
<reference evidence="1 2" key="1">
    <citation type="submission" date="2020-04" db="EMBL/GenBank/DDBJ databases">
        <title>Perkinsus olseni comparative genomics.</title>
        <authorList>
            <person name="Bogema D.R."/>
        </authorList>
    </citation>
    <scope>NUCLEOTIDE SEQUENCE [LARGE SCALE GENOMIC DNA]</scope>
    <source>
        <strain evidence="1">00978-12</strain>
    </source>
</reference>
<sequence>MTPISAVQQRFRHIAVSPQHDEYGCCSNRRDMYSIRAPNKECPSVGIARQIKDHDDFEPGFRSLGRELTRAECWKDVNRET</sequence>
<dbReference type="AlphaFoldDB" id="A0A7J6NPM6"/>
<comment type="caution">
    <text evidence="1">The sequence shown here is derived from an EMBL/GenBank/DDBJ whole genome shotgun (WGS) entry which is preliminary data.</text>
</comment>